<name>A0AAV0U804_9STRA</name>
<dbReference type="AlphaFoldDB" id="A0AAV0U804"/>
<dbReference type="EMBL" id="CANTFM010000987">
    <property type="protein sequence ID" value="CAI5732899.1"/>
    <property type="molecule type" value="Genomic_DNA"/>
</dbReference>
<gene>
    <name evidence="1" type="ORF">PDE001_LOCUS5238</name>
</gene>
<organism evidence="1 2">
    <name type="scientific">Peronospora destructor</name>
    <dbReference type="NCBI Taxonomy" id="86335"/>
    <lineage>
        <taxon>Eukaryota</taxon>
        <taxon>Sar</taxon>
        <taxon>Stramenopiles</taxon>
        <taxon>Oomycota</taxon>
        <taxon>Peronosporomycetes</taxon>
        <taxon>Peronosporales</taxon>
        <taxon>Peronosporaceae</taxon>
        <taxon>Peronospora</taxon>
    </lineage>
</organism>
<reference evidence="1" key="1">
    <citation type="submission" date="2022-12" db="EMBL/GenBank/DDBJ databases">
        <authorList>
            <person name="Webb A."/>
        </authorList>
    </citation>
    <scope>NUCLEOTIDE SEQUENCE</scope>
    <source>
        <strain evidence="1">Pd1</strain>
    </source>
</reference>
<sequence length="75" mass="8300">MPLCAACCITKGFNKFHGGQRHLLCPVCKECFRSEKKPVDLDGEPEALPIRTQGDKKTVSLADFQLLSVIDKVHS</sequence>
<keyword evidence="2" id="KW-1185">Reference proteome</keyword>
<accession>A0AAV0U804</accession>
<dbReference type="Proteomes" id="UP001162029">
    <property type="component" value="Unassembled WGS sequence"/>
</dbReference>
<proteinExistence type="predicted"/>
<evidence type="ECO:0000313" key="2">
    <source>
        <dbReference type="Proteomes" id="UP001162029"/>
    </source>
</evidence>
<comment type="caution">
    <text evidence="1">The sequence shown here is derived from an EMBL/GenBank/DDBJ whole genome shotgun (WGS) entry which is preliminary data.</text>
</comment>
<evidence type="ECO:0000313" key="1">
    <source>
        <dbReference type="EMBL" id="CAI5732899.1"/>
    </source>
</evidence>
<protein>
    <submittedName>
        <fullName evidence="1">Uncharacterized protein</fullName>
    </submittedName>
</protein>